<dbReference type="AlphaFoldDB" id="A0A081ANS5"/>
<organism evidence="2 3">
    <name type="scientific">Phytophthora nicotianae P1976</name>
    <dbReference type="NCBI Taxonomy" id="1317066"/>
    <lineage>
        <taxon>Eukaryota</taxon>
        <taxon>Sar</taxon>
        <taxon>Stramenopiles</taxon>
        <taxon>Oomycota</taxon>
        <taxon>Peronosporomycetes</taxon>
        <taxon>Peronosporales</taxon>
        <taxon>Peronosporaceae</taxon>
        <taxon>Phytophthora</taxon>
    </lineage>
</organism>
<feature type="region of interest" description="Disordered" evidence="1">
    <location>
        <begin position="30"/>
        <end position="60"/>
    </location>
</feature>
<dbReference type="EMBL" id="ANJA01000983">
    <property type="protein sequence ID" value="ETO80536.1"/>
    <property type="molecule type" value="Genomic_DNA"/>
</dbReference>
<proteinExistence type="predicted"/>
<evidence type="ECO:0000256" key="1">
    <source>
        <dbReference type="SAM" id="MobiDB-lite"/>
    </source>
</evidence>
<feature type="compositionally biased region" description="Acidic residues" evidence="1">
    <location>
        <begin position="33"/>
        <end position="60"/>
    </location>
</feature>
<accession>A0A081ANS5</accession>
<reference evidence="2 3" key="1">
    <citation type="submission" date="2013-11" db="EMBL/GenBank/DDBJ databases">
        <title>The Genome Sequence of Phytophthora parasitica P1976.</title>
        <authorList>
            <consortium name="The Broad Institute Genomics Platform"/>
            <person name="Russ C."/>
            <person name="Tyler B."/>
            <person name="Panabieres F."/>
            <person name="Shan W."/>
            <person name="Tripathy S."/>
            <person name="Grunwald N."/>
            <person name="Machado M."/>
            <person name="Johnson C.S."/>
            <person name="Walker B."/>
            <person name="Young S."/>
            <person name="Zeng Q."/>
            <person name="Gargeya S."/>
            <person name="Fitzgerald M."/>
            <person name="Haas B."/>
            <person name="Abouelleil A."/>
            <person name="Allen A.W."/>
            <person name="Alvarado L."/>
            <person name="Arachchi H.M."/>
            <person name="Berlin A.M."/>
            <person name="Chapman S.B."/>
            <person name="Gainer-Dewar J."/>
            <person name="Goldberg J."/>
            <person name="Griggs A."/>
            <person name="Gujja S."/>
            <person name="Hansen M."/>
            <person name="Howarth C."/>
            <person name="Imamovic A."/>
            <person name="Ireland A."/>
            <person name="Larimer J."/>
            <person name="McCowan C."/>
            <person name="Murphy C."/>
            <person name="Pearson M."/>
            <person name="Poon T.W."/>
            <person name="Priest M."/>
            <person name="Roberts A."/>
            <person name="Saif S."/>
            <person name="Shea T."/>
            <person name="Sisk P."/>
            <person name="Sykes S."/>
            <person name="Wortman J."/>
            <person name="Nusbaum C."/>
            <person name="Birren B."/>
        </authorList>
    </citation>
    <scope>NUCLEOTIDE SEQUENCE [LARGE SCALE GENOMIC DNA]</scope>
    <source>
        <strain evidence="2 3">P1976</strain>
    </source>
</reference>
<dbReference type="Proteomes" id="UP000028582">
    <property type="component" value="Unassembled WGS sequence"/>
</dbReference>
<protein>
    <submittedName>
        <fullName evidence="2">Uncharacterized protein</fullName>
    </submittedName>
</protein>
<comment type="caution">
    <text evidence="2">The sequence shown here is derived from an EMBL/GenBank/DDBJ whole genome shotgun (WGS) entry which is preliminary data.</text>
</comment>
<evidence type="ECO:0000313" key="2">
    <source>
        <dbReference type="EMBL" id="ETO80536.1"/>
    </source>
</evidence>
<sequence length="60" mass="6892">MATVDGSGYEARRFQREKKNTQLNYMYATLGMEPDDSSDDDFVCDEDEDTGEEDDDVLEE</sequence>
<name>A0A081ANS5_PHYNI</name>
<gene>
    <name evidence="2" type="ORF">F444_05005</name>
</gene>
<evidence type="ECO:0000313" key="3">
    <source>
        <dbReference type="Proteomes" id="UP000028582"/>
    </source>
</evidence>